<dbReference type="EMBL" id="BONU01000009">
    <property type="protein sequence ID" value="GIG73499.1"/>
    <property type="molecule type" value="Genomic_DNA"/>
</dbReference>
<evidence type="ECO:0000313" key="3">
    <source>
        <dbReference type="Proteomes" id="UP000653674"/>
    </source>
</evidence>
<accession>A0A8J3LLG3</accession>
<evidence type="ECO:0000313" key="2">
    <source>
        <dbReference type="EMBL" id="GIG73499.1"/>
    </source>
</evidence>
<sequence length="105" mass="10931">MIDDLIHNILTEAGQPAAAVRGMGPIAGLIETVMASSRTAPRASMFDRLLLAQVVASALADALAPALAETLAPEIMKALEHYAPGGKEPATAGAPQQRTRKSEEK</sequence>
<dbReference type="Proteomes" id="UP000653674">
    <property type="component" value="Unassembled WGS sequence"/>
</dbReference>
<protein>
    <submittedName>
        <fullName evidence="2">Uncharacterized protein</fullName>
    </submittedName>
</protein>
<gene>
    <name evidence="2" type="ORF">Pfl04_19030</name>
</gene>
<reference evidence="2" key="1">
    <citation type="submission" date="2021-01" db="EMBL/GenBank/DDBJ databases">
        <title>Whole genome shotgun sequence of Planosporangium flavigriseum NBRC 105377.</title>
        <authorList>
            <person name="Komaki H."/>
            <person name="Tamura T."/>
        </authorList>
    </citation>
    <scope>NUCLEOTIDE SEQUENCE</scope>
    <source>
        <strain evidence="2">NBRC 105377</strain>
    </source>
</reference>
<evidence type="ECO:0000256" key="1">
    <source>
        <dbReference type="SAM" id="MobiDB-lite"/>
    </source>
</evidence>
<organism evidence="2 3">
    <name type="scientific">Planosporangium flavigriseum</name>
    <dbReference type="NCBI Taxonomy" id="373681"/>
    <lineage>
        <taxon>Bacteria</taxon>
        <taxon>Bacillati</taxon>
        <taxon>Actinomycetota</taxon>
        <taxon>Actinomycetes</taxon>
        <taxon>Micromonosporales</taxon>
        <taxon>Micromonosporaceae</taxon>
        <taxon>Planosporangium</taxon>
    </lineage>
</organism>
<keyword evidence="3" id="KW-1185">Reference proteome</keyword>
<proteinExistence type="predicted"/>
<comment type="caution">
    <text evidence="2">The sequence shown here is derived from an EMBL/GenBank/DDBJ whole genome shotgun (WGS) entry which is preliminary data.</text>
</comment>
<feature type="region of interest" description="Disordered" evidence="1">
    <location>
        <begin position="82"/>
        <end position="105"/>
    </location>
</feature>
<name>A0A8J3LLG3_9ACTN</name>
<dbReference type="AlphaFoldDB" id="A0A8J3LLG3"/>